<organism evidence="1 2">
    <name type="scientific">Methylotuvimicrobium alcaliphilum (strain DSM 19304 / NCIMB 14124 / VKM B-2133 / 20Z)</name>
    <name type="common">Methylomicrobium alcaliphilum</name>
    <dbReference type="NCBI Taxonomy" id="1091494"/>
    <lineage>
        <taxon>Bacteria</taxon>
        <taxon>Pseudomonadati</taxon>
        <taxon>Pseudomonadota</taxon>
        <taxon>Gammaproteobacteria</taxon>
        <taxon>Methylococcales</taxon>
        <taxon>Methylococcaceae</taxon>
        <taxon>Methylotuvimicrobium</taxon>
    </lineage>
</organism>
<evidence type="ECO:0000313" key="2">
    <source>
        <dbReference type="Proteomes" id="UP000008315"/>
    </source>
</evidence>
<reference evidence="2" key="1">
    <citation type="journal article" date="2012" name="J. Bacteriol.">
        <title>Genome sequence of the haloalkaliphilic methanotrophic bacterium Methylomicrobium alcaliphilum 20Z.</title>
        <authorList>
            <person name="Vuilleumier S."/>
            <person name="Khmelenina V.N."/>
            <person name="Bringel F."/>
            <person name="Reshetnikov A.S."/>
            <person name="Lajus A."/>
            <person name="Mangenot S."/>
            <person name="Rouy Z."/>
            <person name="Op den Camp H.J."/>
            <person name="Jetten M.S."/>
            <person name="Dispirito A.A."/>
            <person name="Dunfield P."/>
            <person name="Klotz M.G."/>
            <person name="Semrau J.D."/>
            <person name="Stein L.Y."/>
            <person name="Barbe V."/>
            <person name="Medigue C."/>
            <person name="Trotsenko Y.A."/>
            <person name="Kalyuzhnaya M.G."/>
        </authorList>
    </citation>
    <scope>NUCLEOTIDE SEQUENCE [LARGE SCALE GENOMIC DNA]</scope>
    <source>
        <strain evidence="2">DSM 19304 / NCIMB 14124 / VKM B-2133 / 20Z</strain>
    </source>
</reference>
<dbReference type="KEGG" id="mah:MEALZ_3272"/>
<evidence type="ECO:0000313" key="1">
    <source>
        <dbReference type="EMBL" id="CCE24937.1"/>
    </source>
</evidence>
<proteinExistence type="predicted"/>
<dbReference type="PATRIC" id="fig|271065.3.peg.3368"/>
<dbReference type="HOGENOM" id="CLU_2955223_0_0_6"/>
<dbReference type="STRING" id="1091494.MEALZ_3272"/>
<dbReference type="EMBL" id="FO082060">
    <property type="protein sequence ID" value="CCE24937.1"/>
    <property type="molecule type" value="Genomic_DNA"/>
</dbReference>
<gene>
    <name evidence="1" type="ordered locus">MEALZ_3272</name>
</gene>
<dbReference type="RefSeq" id="WP_014149695.1">
    <property type="nucleotide sequence ID" value="NC_016112.1"/>
</dbReference>
<name>G4T4C6_META2</name>
<accession>G4T4C6</accession>
<keyword evidence="2" id="KW-1185">Reference proteome</keyword>
<dbReference type="AlphaFoldDB" id="G4T4C6"/>
<sequence>MNNNSDPMYERYTDMDFADAKPVSQVPALAKLQAQHGNKMRITMRVDSETLAILKRVRK</sequence>
<protein>
    <submittedName>
        <fullName evidence="1">Uncharacterized protein</fullName>
    </submittedName>
</protein>
<dbReference type="Proteomes" id="UP000008315">
    <property type="component" value="Chromosome"/>
</dbReference>